<feature type="transmembrane region" description="Helical" evidence="13">
    <location>
        <begin position="802"/>
        <end position="820"/>
    </location>
</feature>
<dbReference type="PANTHER" id="PTHR43294">
    <property type="entry name" value="SODIUM/POTASSIUM-TRANSPORTING ATPASE SUBUNIT ALPHA"/>
    <property type="match status" value="1"/>
</dbReference>
<evidence type="ECO:0000256" key="2">
    <source>
        <dbReference type="ARBA" id="ARBA00005675"/>
    </source>
</evidence>
<reference evidence="16" key="1">
    <citation type="submission" date="2016-10" db="EMBL/GenBank/DDBJ databases">
        <authorList>
            <person name="Varghese N."/>
            <person name="Submissions S."/>
        </authorList>
    </citation>
    <scope>NUCLEOTIDE SEQUENCE [LARGE SCALE GENOMIC DNA]</scope>
    <source>
        <strain evidence="16">DSM 20524</strain>
    </source>
</reference>
<evidence type="ECO:0000256" key="5">
    <source>
        <dbReference type="ARBA" id="ARBA00022741"/>
    </source>
</evidence>
<dbReference type="SUPFAM" id="SSF81653">
    <property type="entry name" value="Calcium ATPase, transduction domain A"/>
    <property type="match status" value="1"/>
</dbReference>
<proteinExistence type="inferred from homology"/>
<keyword evidence="4 13" id="KW-0812">Transmembrane</keyword>
<dbReference type="PROSITE" id="PS00154">
    <property type="entry name" value="ATPASE_E1_E2"/>
    <property type="match status" value="1"/>
</dbReference>
<feature type="transmembrane region" description="Helical" evidence="13">
    <location>
        <begin position="840"/>
        <end position="860"/>
    </location>
</feature>
<accession>A0A1H9PKW1</accession>
<dbReference type="InterPro" id="IPR006068">
    <property type="entry name" value="ATPase_P-typ_cation-transptr_C"/>
</dbReference>
<keyword evidence="8" id="KW-1278">Translocase</keyword>
<keyword evidence="7" id="KW-0460">Magnesium</keyword>
<dbReference type="Pfam" id="PF08282">
    <property type="entry name" value="Hydrolase_3"/>
    <property type="match status" value="1"/>
</dbReference>
<evidence type="ECO:0000256" key="10">
    <source>
        <dbReference type="ARBA" id="ARBA00023136"/>
    </source>
</evidence>
<dbReference type="Proteomes" id="UP000198929">
    <property type="component" value="Unassembled WGS sequence"/>
</dbReference>
<dbReference type="InterPro" id="IPR023299">
    <property type="entry name" value="ATPase_P-typ_cyto_dom_N"/>
</dbReference>
<dbReference type="PRINTS" id="PR00120">
    <property type="entry name" value="HATPASE"/>
</dbReference>
<evidence type="ECO:0000256" key="12">
    <source>
        <dbReference type="SAM" id="MobiDB-lite"/>
    </source>
</evidence>
<dbReference type="InterPro" id="IPR036412">
    <property type="entry name" value="HAD-like_sf"/>
</dbReference>
<dbReference type="InterPro" id="IPR023214">
    <property type="entry name" value="HAD_sf"/>
</dbReference>
<dbReference type="AlphaFoldDB" id="A0A1H9PKW1"/>
<feature type="transmembrane region" description="Helical" evidence="13">
    <location>
        <begin position="282"/>
        <end position="305"/>
    </location>
</feature>
<sequence>MSTPAAPPDHPHAQSVDAVIKAVSTSTEGLAATDAQQRAEHHGPNTLPRAEQETALQRLLRQFNDPMIFVLIAAGILTALLGQIADTIVIAAVVVINALVGFFQEGKAANALESIRNMLSPESEVKRNGAWTKIPAADLVPGDLIKLRAGDKVPADARVIESASLRIEESALTGESVPSDKSTTPVEESADLGDRHSMAFSGTTVAAGSGTAVVTSTGSETQIGHITTMLDDVEQVETPLTKSMGKLSSVLAVVSVGLAVLMIVVAWVFYDYTFVELIMSAIGFAVAAIPEGLPAVMAITLALGVQKMAQRNSITRRMNSVETLGSVTTICSDKTGTLTKNEMTVRQVVTNHNTYEVTGTGYAPEGEVLLDGQTAHASDYPDLLRIARVASLTNDSSVIQQKDGSWRLNGEPTDGGIRTFALKAGFEEPGSDVRLSAVPFDSEFKYMATLDRVGEDDPRVHVKGAPDRLLARSAYQLDANGDTEPIDTVAWEKKVDELGATGQRVLAAAYRPATEADRDLSTERIDDGGLIFLGLYGIIDPPREEAIEAVETVQKAGIKVRMITGDHASTATAIAHEIGIIRDVGGTGTLTGAELEAATDEQLREMVKNTTVFARTSPEHKLRLVQALQANGEVVSMTGDGVNDAPSLKQADVGVAMGIKGTEATKDAADVVLADDNFATIAHAVKMGRTIYDNLKKAIVFMLPTNGAQGMVIFVSMLAGMTLPITPLQVLWVNLITAVTLSLALSFEPSEPGIMQRKPRDPKEAFLNSEAVIRIAYVSLLIGGATIGVFAWQMSNGVDVDMARTVAVNTLVVAQIFYLFTARFTRVSALRAELFTTNPASWICVGLIMALQLVFVYAPFMRYAFDTVPVDLRTWLIPLAAGAVVFAAVEVDKALRRARSGQAVF</sequence>
<dbReference type="Gene3D" id="3.40.50.1000">
    <property type="entry name" value="HAD superfamily/HAD-like"/>
    <property type="match status" value="1"/>
</dbReference>
<feature type="transmembrane region" description="Helical" evidence="13">
    <location>
        <begin position="872"/>
        <end position="889"/>
    </location>
</feature>
<dbReference type="InterPro" id="IPR008250">
    <property type="entry name" value="ATPase_P-typ_transduc_dom_A_sf"/>
</dbReference>
<dbReference type="SFLD" id="SFLDF00027">
    <property type="entry name" value="p-type_atpase"/>
    <property type="match status" value="1"/>
</dbReference>
<dbReference type="GO" id="GO:0030007">
    <property type="term" value="P:intracellular potassium ion homeostasis"/>
    <property type="evidence" value="ECO:0007669"/>
    <property type="project" value="TreeGrafter"/>
</dbReference>
<dbReference type="NCBIfam" id="TIGR01494">
    <property type="entry name" value="ATPase_P-type"/>
    <property type="match status" value="2"/>
</dbReference>
<evidence type="ECO:0000256" key="7">
    <source>
        <dbReference type="ARBA" id="ARBA00022842"/>
    </source>
</evidence>
<protein>
    <submittedName>
        <fullName evidence="15">Potassium and/or sodium efflux P-type ATPase</fullName>
    </submittedName>
</protein>
<evidence type="ECO:0000256" key="13">
    <source>
        <dbReference type="SAM" id="Phobius"/>
    </source>
</evidence>
<dbReference type="SUPFAM" id="SSF56784">
    <property type="entry name" value="HAD-like"/>
    <property type="match status" value="1"/>
</dbReference>
<feature type="transmembrane region" description="Helical" evidence="13">
    <location>
        <begin position="771"/>
        <end position="790"/>
    </location>
</feature>
<dbReference type="InterPro" id="IPR044492">
    <property type="entry name" value="P_typ_ATPase_HD_dom"/>
</dbReference>
<dbReference type="InterPro" id="IPR001757">
    <property type="entry name" value="P_typ_ATPase"/>
</dbReference>
<dbReference type="Pfam" id="PF00689">
    <property type="entry name" value="Cation_ATPase_C"/>
    <property type="match status" value="1"/>
</dbReference>
<keyword evidence="6" id="KW-0067">ATP-binding</keyword>
<dbReference type="EMBL" id="FOGQ01000001">
    <property type="protein sequence ID" value="SER48808.1"/>
    <property type="molecule type" value="Genomic_DNA"/>
</dbReference>
<keyword evidence="3" id="KW-0597">Phosphoprotein</keyword>
<dbReference type="STRING" id="1121357.SAMN05661109_00383"/>
<dbReference type="Gene3D" id="3.40.1110.10">
    <property type="entry name" value="Calcium-transporting ATPase, cytoplasmic domain N"/>
    <property type="match status" value="1"/>
</dbReference>
<name>A0A1H9PKW1_9CORY</name>
<evidence type="ECO:0000256" key="11">
    <source>
        <dbReference type="ARBA" id="ARBA00049360"/>
    </source>
</evidence>
<dbReference type="Gene3D" id="2.70.150.10">
    <property type="entry name" value="Calcium-transporting ATPase, cytoplasmic transduction domain A"/>
    <property type="match status" value="1"/>
</dbReference>
<evidence type="ECO:0000256" key="3">
    <source>
        <dbReference type="ARBA" id="ARBA00022553"/>
    </source>
</evidence>
<keyword evidence="5" id="KW-0547">Nucleotide-binding</keyword>
<dbReference type="SFLD" id="SFLDS00003">
    <property type="entry name" value="Haloacid_Dehalogenase"/>
    <property type="match status" value="1"/>
</dbReference>
<dbReference type="GO" id="GO:1990573">
    <property type="term" value="P:potassium ion import across plasma membrane"/>
    <property type="evidence" value="ECO:0007669"/>
    <property type="project" value="TreeGrafter"/>
</dbReference>
<comment type="similarity">
    <text evidence="2">Belongs to the cation transport ATPase (P-type) (TC 3.A.3) family. Type IIA subfamily.</text>
</comment>
<dbReference type="InterPro" id="IPR059000">
    <property type="entry name" value="ATPase_P-type_domA"/>
</dbReference>
<evidence type="ECO:0000256" key="8">
    <source>
        <dbReference type="ARBA" id="ARBA00022967"/>
    </source>
</evidence>
<dbReference type="SUPFAM" id="SSF81665">
    <property type="entry name" value="Calcium ATPase, transmembrane domain M"/>
    <property type="match status" value="1"/>
</dbReference>
<evidence type="ECO:0000313" key="16">
    <source>
        <dbReference type="Proteomes" id="UP000198929"/>
    </source>
</evidence>
<dbReference type="FunFam" id="3.40.50.1000:FF:000028">
    <property type="entry name" value="Calcium-transporting P-type ATPase, putative"/>
    <property type="match status" value="1"/>
</dbReference>
<feature type="domain" description="Cation-transporting P-type ATPase N-terminal" evidence="14">
    <location>
        <begin position="10"/>
        <end position="83"/>
    </location>
</feature>
<dbReference type="GO" id="GO:1902600">
    <property type="term" value="P:proton transmembrane transport"/>
    <property type="evidence" value="ECO:0007669"/>
    <property type="project" value="TreeGrafter"/>
</dbReference>
<organism evidence="15 16">
    <name type="scientific">Corynebacterium cystitidis DSM 20524</name>
    <dbReference type="NCBI Taxonomy" id="1121357"/>
    <lineage>
        <taxon>Bacteria</taxon>
        <taxon>Bacillati</taxon>
        <taxon>Actinomycetota</taxon>
        <taxon>Actinomycetes</taxon>
        <taxon>Mycobacteriales</taxon>
        <taxon>Corynebacteriaceae</taxon>
        <taxon>Corynebacterium</taxon>
    </lineage>
</organism>
<dbReference type="Gene3D" id="1.20.1110.10">
    <property type="entry name" value="Calcium-transporting ATPase, transmembrane domain"/>
    <property type="match status" value="1"/>
</dbReference>
<evidence type="ECO:0000259" key="14">
    <source>
        <dbReference type="SMART" id="SM00831"/>
    </source>
</evidence>
<dbReference type="GO" id="GO:0016887">
    <property type="term" value="F:ATP hydrolysis activity"/>
    <property type="evidence" value="ECO:0007669"/>
    <property type="project" value="InterPro"/>
</dbReference>
<feature type="region of interest" description="Disordered" evidence="12">
    <location>
        <begin position="171"/>
        <end position="190"/>
    </location>
</feature>
<feature type="transmembrane region" description="Helical" evidence="13">
    <location>
        <begin position="250"/>
        <end position="270"/>
    </location>
</feature>
<dbReference type="PRINTS" id="PR00119">
    <property type="entry name" value="CATATPASE"/>
</dbReference>
<keyword evidence="10 13" id="KW-0472">Membrane</keyword>
<dbReference type="InterPro" id="IPR050510">
    <property type="entry name" value="Cation_transp_ATPase_P-type"/>
</dbReference>
<dbReference type="InterPro" id="IPR018303">
    <property type="entry name" value="ATPase_P-typ_P_site"/>
</dbReference>
<evidence type="ECO:0000256" key="9">
    <source>
        <dbReference type="ARBA" id="ARBA00022989"/>
    </source>
</evidence>
<dbReference type="InterPro" id="IPR023298">
    <property type="entry name" value="ATPase_P-typ_TM_dom_sf"/>
</dbReference>
<feature type="transmembrane region" description="Helical" evidence="13">
    <location>
        <begin position="67"/>
        <end position="100"/>
    </location>
</feature>
<dbReference type="Pfam" id="PF00122">
    <property type="entry name" value="E1-E2_ATPase"/>
    <property type="match status" value="1"/>
</dbReference>
<dbReference type="InterPro" id="IPR004014">
    <property type="entry name" value="ATPase_P-typ_cation-transptr_N"/>
</dbReference>
<dbReference type="PANTHER" id="PTHR43294:SF20">
    <property type="entry name" value="P-TYPE ATPASE"/>
    <property type="match status" value="1"/>
</dbReference>
<evidence type="ECO:0000256" key="1">
    <source>
        <dbReference type="ARBA" id="ARBA00004651"/>
    </source>
</evidence>
<dbReference type="GO" id="GO:0005886">
    <property type="term" value="C:plasma membrane"/>
    <property type="evidence" value="ECO:0007669"/>
    <property type="project" value="UniProtKB-SubCell"/>
</dbReference>
<dbReference type="Pfam" id="PF00690">
    <property type="entry name" value="Cation_ATPase_N"/>
    <property type="match status" value="1"/>
</dbReference>
<dbReference type="GO" id="GO:0005524">
    <property type="term" value="F:ATP binding"/>
    <property type="evidence" value="ECO:0007669"/>
    <property type="project" value="UniProtKB-KW"/>
</dbReference>
<dbReference type="RefSeq" id="WP_092255308.1">
    <property type="nucleotide sequence ID" value="NZ_CP047199.1"/>
</dbReference>
<comment type="catalytic activity">
    <reaction evidence="11">
        <text>ATP + H2O = ADP + phosphate + H(+)</text>
        <dbReference type="Rhea" id="RHEA:13065"/>
        <dbReference type="ChEBI" id="CHEBI:15377"/>
        <dbReference type="ChEBI" id="CHEBI:15378"/>
        <dbReference type="ChEBI" id="CHEBI:30616"/>
        <dbReference type="ChEBI" id="CHEBI:43474"/>
        <dbReference type="ChEBI" id="CHEBI:456216"/>
    </reaction>
</comment>
<evidence type="ECO:0000313" key="15">
    <source>
        <dbReference type="EMBL" id="SER48808.1"/>
    </source>
</evidence>
<dbReference type="SFLD" id="SFLDG00002">
    <property type="entry name" value="C1.7:_P-type_atpase_like"/>
    <property type="match status" value="1"/>
</dbReference>
<feature type="transmembrane region" description="Helical" evidence="13">
    <location>
        <begin position="698"/>
        <end position="719"/>
    </location>
</feature>
<dbReference type="SUPFAM" id="SSF81660">
    <property type="entry name" value="Metal cation-transporting ATPase, ATP-binding domain N"/>
    <property type="match status" value="1"/>
</dbReference>
<feature type="transmembrane region" description="Helical" evidence="13">
    <location>
        <begin position="731"/>
        <end position="750"/>
    </location>
</feature>
<dbReference type="FunFam" id="2.70.150.10:FF:000160">
    <property type="entry name" value="Sarcoplasmic/endoplasmic reticulum calcium ATPase 1"/>
    <property type="match status" value="1"/>
</dbReference>
<keyword evidence="9 13" id="KW-1133">Transmembrane helix</keyword>
<evidence type="ECO:0000256" key="6">
    <source>
        <dbReference type="ARBA" id="ARBA00022840"/>
    </source>
</evidence>
<dbReference type="GO" id="GO:0005391">
    <property type="term" value="F:P-type sodium:potassium-exchanging transporter activity"/>
    <property type="evidence" value="ECO:0007669"/>
    <property type="project" value="TreeGrafter"/>
</dbReference>
<gene>
    <name evidence="15" type="ORF">SAMN05661109_00383</name>
</gene>
<dbReference type="SMART" id="SM00831">
    <property type="entry name" value="Cation_ATPase_N"/>
    <property type="match status" value="1"/>
</dbReference>
<evidence type="ECO:0000256" key="4">
    <source>
        <dbReference type="ARBA" id="ARBA00022692"/>
    </source>
</evidence>
<dbReference type="Pfam" id="PF13246">
    <property type="entry name" value="Cation_ATPase"/>
    <property type="match status" value="1"/>
</dbReference>
<comment type="subcellular location">
    <subcellularLocation>
        <location evidence="1">Cell membrane</location>
        <topology evidence="1">Multi-pass membrane protein</topology>
    </subcellularLocation>
</comment>
<dbReference type="GO" id="GO:0036376">
    <property type="term" value="P:sodium ion export across plasma membrane"/>
    <property type="evidence" value="ECO:0007669"/>
    <property type="project" value="TreeGrafter"/>
</dbReference>
<dbReference type="GO" id="GO:0006883">
    <property type="term" value="P:intracellular sodium ion homeostasis"/>
    <property type="evidence" value="ECO:0007669"/>
    <property type="project" value="TreeGrafter"/>
</dbReference>
<keyword evidence="16" id="KW-1185">Reference proteome</keyword>